<dbReference type="AlphaFoldDB" id="A0A0F8ZEJ5"/>
<organism evidence="1">
    <name type="scientific">marine sediment metagenome</name>
    <dbReference type="NCBI Taxonomy" id="412755"/>
    <lineage>
        <taxon>unclassified sequences</taxon>
        <taxon>metagenomes</taxon>
        <taxon>ecological metagenomes</taxon>
    </lineage>
</organism>
<reference evidence="1" key="1">
    <citation type="journal article" date="2015" name="Nature">
        <title>Complex archaea that bridge the gap between prokaryotes and eukaryotes.</title>
        <authorList>
            <person name="Spang A."/>
            <person name="Saw J.H."/>
            <person name="Jorgensen S.L."/>
            <person name="Zaremba-Niedzwiedzka K."/>
            <person name="Martijn J."/>
            <person name="Lind A.E."/>
            <person name="van Eijk R."/>
            <person name="Schleper C."/>
            <person name="Guy L."/>
            <person name="Ettema T.J."/>
        </authorList>
    </citation>
    <scope>NUCLEOTIDE SEQUENCE</scope>
</reference>
<accession>A0A0F8ZEJ5</accession>
<evidence type="ECO:0000313" key="1">
    <source>
        <dbReference type="EMBL" id="KKK92198.1"/>
    </source>
</evidence>
<sequence length="151" mass="17285">MEQIMKEVNNLFDLLVAKNKSVDILTAKLTARDKKQEETATVHAEKDIDLRGRETKVAKVENVLVIQQNNKETLRKIMQEREKLADAISSHAHQIAKDKHGIEIREKGIKDDFATLGKREAKLIEDRKNLEEDKKTYKAKIITKIGEGIKV</sequence>
<gene>
    <name evidence="1" type="ORF">LCGC14_2705330</name>
</gene>
<name>A0A0F8ZEJ5_9ZZZZ</name>
<protein>
    <submittedName>
        <fullName evidence="1">Uncharacterized protein</fullName>
    </submittedName>
</protein>
<comment type="caution">
    <text evidence="1">The sequence shown here is derived from an EMBL/GenBank/DDBJ whole genome shotgun (WGS) entry which is preliminary data.</text>
</comment>
<proteinExistence type="predicted"/>
<dbReference type="EMBL" id="LAZR01048323">
    <property type="protein sequence ID" value="KKK92198.1"/>
    <property type="molecule type" value="Genomic_DNA"/>
</dbReference>